<comment type="caution">
    <text evidence="1">The sequence shown here is derived from an EMBL/GenBank/DDBJ whole genome shotgun (WGS) entry which is preliminary data.</text>
</comment>
<dbReference type="EMBL" id="BMNN01000004">
    <property type="protein sequence ID" value="GGJ02510.1"/>
    <property type="molecule type" value="Genomic_DNA"/>
</dbReference>
<gene>
    <name evidence="1" type="ORF">GCM10009083_19210</name>
</gene>
<dbReference type="RefSeq" id="WP_188636428.1">
    <property type="nucleotide sequence ID" value="NZ_BMNN01000004.1"/>
</dbReference>
<evidence type="ECO:0000313" key="2">
    <source>
        <dbReference type="Proteomes" id="UP000633263"/>
    </source>
</evidence>
<protein>
    <submittedName>
        <fullName evidence="1">Uncharacterized protein</fullName>
    </submittedName>
</protein>
<keyword evidence="2" id="KW-1185">Reference proteome</keyword>
<name>A0ABQ2CQV0_9GAMM</name>
<proteinExistence type="predicted"/>
<organism evidence="1 2">
    <name type="scientific">Halopseudomonas pertucinogena</name>
    <dbReference type="NCBI Taxonomy" id="86175"/>
    <lineage>
        <taxon>Bacteria</taxon>
        <taxon>Pseudomonadati</taxon>
        <taxon>Pseudomonadota</taxon>
        <taxon>Gammaproteobacteria</taxon>
        <taxon>Pseudomonadales</taxon>
        <taxon>Pseudomonadaceae</taxon>
        <taxon>Halopseudomonas</taxon>
    </lineage>
</organism>
<sequence>MSTALFAHLDAHATTATIECMASHVPGLSGDAVNGRAVAHGGVWQGDTLAARCPGTSARI</sequence>
<reference evidence="2" key="1">
    <citation type="journal article" date="2019" name="Int. J. Syst. Evol. Microbiol.">
        <title>The Global Catalogue of Microorganisms (GCM) 10K type strain sequencing project: providing services to taxonomists for standard genome sequencing and annotation.</title>
        <authorList>
            <consortium name="The Broad Institute Genomics Platform"/>
            <consortium name="The Broad Institute Genome Sequencing Center for Infectious Disease"/>
            <person name="Wu L."/>
            <person name="Ma J."/>
        </authorList>
    </citation>
    <scope>NUCLEOTIDE SEQUENCE [LARGE SCALE GENOMIC DNA]</scope>
    <source>
        <strain evidence="2">JCM 11590</strain>
    </source>
</reference>
<evidence type="ECO:0000313" key="1">
    <source>
        <dbReference type="EMBL" id="GGJ02510.1"/>
    </source>
</evidence>
<accession>A0ABQ2CQV0</accession>
<dbReference type="Proteomes" id="UP000633263">
    <property type="component" value="Unassembled WGS sequence"/>
</dbReference>